<dbReference type="Proteomes" id="UP000297527">
    <property type="component" value="Unassembled WGS sequence"/>
</dbReference>
<dbReference type="EMBL" id="PQXN01000111">
    <property type="protein sequence ID" value="TGO54185.1"/>
    <property type="molecule type" value="Genomic_DNA"/>
</dbReference>
<sequence length="74" mass="7517">MIGDAASVVIRLLEILSAVPNSALKFVFPVLTTGLNGLGNLSNPDTSVNVSGVPVPGTIVSSLEKGVSPQLSAW</sequence>
<accession>A0A4Z1HYP7</accession>
<evidence type="ECO:0000313" key="2">
    <source>
        <dbReference type="Proteomes" id="UP000297527"/>
    </source>
</evidence>
<name>A0A4Z1HYP7_9HELO</name>
<keyword evidence="2" id="KW-1185">Reference proteome</keyword>
<protein>
    <submittedName>
        <fullName evidence="1">Uncharacterized protein</fullName>
    </submittedName>
</protein>
<organism evidence="1 2">
    <name type="scientific">Botryotinia convoluta</name>
    <dbReference type="NCBI Taxonomy" id="54673"/>
    <lineage>
        <taxon>Eukaryota</taxon>
        <taxon>Fungi</taxon>
        <taxon>Dikarya</taxon>
        <taxon>Ascomycota</taxon>
        <taxon>Pezizomycotina</taxon>
        <taxon>Leotiomycetes</taxon>
        <taxon>Helotiales</taxon>
        <taxon>Sclerotiniaceae</taxon>
        <taxon>Botryotinia</taxon>
    </lineage>
</organism>
<gene>
    <name evidence="1" type="ORF">BCON_0111g00280</name>
</gene>
<dbReference type="AlphaFoldDB" id="A0A4Z1HYP7"/>
<reference evidence="1 2" key="1">
    <citation type="submission" date="2017-12" db="EMBL/GenBank/DDBJ databases">
        <title>Comparative genomics of Botrytis spp.</title>
        <authorList>
            <person name="Valero-Jimenez C.A."/>
            <person name="Tapia P."/>
            <person name="Veloso J."/>
            <person name="Silva-Moreno E."/>
            <person name="Staats M."/>
            <person name="Valdes J.H."/>
            <person name="Van Kan J.A.L."/>
        </authorList>
    </citation>
    <scope>NUCLEOTIDE SEQUENCE [LARGE SCALE GENOMIC DNA]</scope>
    <source>
        <strain evidence="1 2">MUCL11595</strain>
    </source>
</reference>
<proteinExistence type="predicted"/>
<evidence type="ECO:0000313" key="1">
    <source>
        <dbReference type="EMBL" id="TGO54185.1"/>
    </source>
</evidence>
<comment type="caution">
    <text evidence="1">The sequence shown here is derived from an EMBL/GenBank/DDBJ whole genome shotgun (WGS) entry which is preliminary data.</text>
</comment>